<dbReference type="PROSITE" id="PS50943">
    <property type="entry name" value="HTH_CROC1"/>
    <property type="match status" value="1"/>
</dbReference>
<dbReference type="PANTHER" id="PTHR46558">
    <property type="entry name" value="TRACRIPTIONAL REGULATORY PROTEIN-RELATED-RELATED"/>
    <property type="match status" value="1"/>
</dbReference>
<reference evidence="3 4" key="1">
    <citation type="journal article" date="2008" name="J. Bacteriol.">
        <title>Complete genome sequence of uropathogenic Proteus mirabilis, a master of both adherence and motility.</title>
        <authorList>
            <person name="Pearson M.M."/>
            <person name="Sebaihia M."/>
            <person name="Churcher C."/>
            <person name="Quail M.A."/>
            <person name="Seshasayee A.S."/>
            <person name="Luscombe N.M."/>
            <person name="Abdellah Z."/>
            <person name="Arrosmith C."/>
            <person name="Atkin B."/>
            <person name="Chillingworth T."/>
            <person name="Hauser H."/>
            <person name="Jagels K."/>
            <person name="Moule S."/>
            <person name="Mungall K."/>
            <person name="Norbertczak H."/>
            <person name="Rabbinowitsch E."/>
            <person name="Walker D."/>
            <person name="Whithead S."/>
            <person name="Thomson N.R."/>
            <person name="Rather P.N."/>
            <person name="Parkhill J."/>
            <person name="Mobley H.L."/>
        </authorList>
    </citation>
    <scope>NUCLEOTIDE SEQUENCE [LARGE SCALE GENOMIC DNA]</scope>
    <source>
        <strain evidence="3 4">HI4320</strain>
    </source>
</reference>
<feature type="domain" description="HTH cro/C1-type" evidence="2">
    <location>
        <begin position="27"/>
        <end position="81"/>
    </location>
</feature>
<evidence type="ECO:0000259" key="2">
    <source>
        <dbReference type="PROSITE" id="PS50943"/>
    </source>
</evidence>
<dbReference type="Gene3D" id="1.10.260.40">
    <property type="entry name" value="lambda repressor-like DNA-binding domains"/>
    <property type="match status" value="1"/>
</dbReference>
<dbReference type="HOGENOM" id="CLU_066192_40_2_6"/>
<name>B4EVP5_PROMH</name>
<dbReference type="InterPro" id="IPR001387">
    <property type="entry name" value="Cro/C1-type_HTH"/>
</dbReference>
<proteinExistence type="predicted"/>
<keyword evidence="1" id="KW-0238">DNA-binding</keyword>
<accession>B4EVP5</accession>
<dbReference type="Pfam" id="PF01381">
    <property type="entry name" value="HTH_3"/>
    <property type="match status" value="1"/>
</dbReference>
<dbReference type="CDD" id="cd00093">
    <property type="entry name" value="HTH_XRE"/>
    <property type="match status" value="1"/>
</dbReference>
<dbReference type="PANTHER" id="PTHR46558:SF4">
    <property type="entry name" value="DNA-BIDING PHAGE PROTEIN"/>
    <property type="match status" value="1"/>
</dbReference>
<dbReference type="GO" id="GO:0003677">
    <property type="term" value="F:DNA binding"/>
    <property type="evidence" value="ECO:0007669"/>
    <property type="project" value="UniProtKB-KW"/>
</dbReference>
<evidence type="ECO:0000256" key="1">
    <source>
        <dbReference type="ARBA" id="ARBA00023125"/>
    </source>
</evidence>
<dbReference type="SMART" id="SM00530">
    <property type="entry name" value="HTH_XRE"/>
    <property type="match status" value="1"/>
</dbReference>
<dbReference type="AlphaFoldDB" id="B4EVP5"/>
<organism evidence="3 4">
    <name type="scientific">Proteus mirabilis (strain HI4320)</name>
    <dbReference type="NCBI Taxonomy" id="529507"/>
    <lineage>
        <taxon>Bacteria</taxon>
        <taxon>Pseudomonadati</taxon>
        <taxon>Pseudomonadota</taxon>
        <taxon>Gammaproteobacteria</taxon>
        <taxon>Enterobacterales</taxon>
        <taxon>Morganellaceae</taxon>
        <taxon>Proteus</taxon>
    </lineage>
</organism>
<dbReference type="EnsemblBacteria" id="CAR42298">
    <property type="protein sequence ID" value="CAR42298"/>
    <property type="gene ID" value="PMI1060"/>
</dbReference>
<evidence type="ECO:0000313" key="3">
    <source>
        <dbReference type="EMBL" id="CAR42298.1"/>
    </source>
</evidence>
<dbReference type="eggNOG" id="COG1396">
    <property type="taxonomic scope" value="Bacteria"/>
</dbReference>
<gene>
    <name evidence="3" type="ordered locus">PMI1060</name>
</gene>
<dbReference type="EMBL" id="AM942759">
    <property type="protein sequence ID" value="CAR42298.1"/>
    <property type="molecule type" value="Genomic_DNA"/>
</dbReference>
<dbReference type="InterPro" id="IPR010982">
    <property type="entry name" value="Lambda_DNA-bd_dom_sf"/>
</dbReference>
<keyword evidence="4" id="KW-1185">Reference proteome</keyword>
<dbReference type="Proteomes" id="UP000008319">
    <property type="component" value="Chromosome"/>
</dbReference>
<protein>
    <submittedName>
        <fullName evidence="3">Fimbrial operon regulator</fullName>
    </submittedName>
</protein>
<sequence>MLSQMKKDDNNSVSMSDFFNKKTGLFIKYKRKELGLTGQDLAIILNVSQQQISRYENGTTNITVTLLNKILMILDSSWSEFLTFNELTDRY</sequence>
<dbReference type="SUPFAM" id="SSF47413">
    <property type="entry name" value="lambda repressor-like DNA-binding domains"/>
    <property type="match status" value="1"/>
</dbReference>
<evidence type="ECO:0000313" key="4">
    <source>
        <dbReference type="Proteomes" id="UP000008319"/>
    </source>
</evidence>
<dbReference type="KEGG" id="pmr:PMI1060"/>